<protein>
    <recommendedName>
        <fullName evidence="3">DUF6533 domain-containing protein</fullName>
    </recommendedName>
</protein>
<evidence type="ECO:0000256" key="2">
    <source>
        <dbReference type="SAM" id="Phobius"/>
    </source>
</evidence>
<sequence>MSTSADSAAISEVASSIPTNYCYASTAALLMYYYLTTLDQELKHYSKRKFTLATLLYITNRYIPLAFHVYQAPWIPFSSREKMYLFVQPSAEVGIAIGLEMLQYFPWASFSALRTYALQRKLSWATVVFVLSLAPAIVDGKSLLAPILARAPMVIADIIGICVTWKTQFKTYRWNEDLPTPMRLTTVLVCNSTIYFVVLTGLNILALELLSLTIIPSDELSRLTAILVSEFLNDLHEAADKTSGSEALSSVSNLEFRIIGSIGTSLPGPSDDGTPDEAEEGSYNATEGFEPEGGQNSEVVSAGAVLGMEEVLRSEAEA</sequence>
<organism evidence="4 5">
    <name type="scientific">Trametes cubensis</name>
    <dbReference type="NCBI Taxonomy" id="1111947"/>
    <lineage>
        <taxon>Eukaryota</taxon>
        <taxon>Fungi</taxon>
        <taxon>Dikarya</taxon>
        <taxon>Basidiomycota</taxon>
        <taxon>Agaricomycotina</taxon>
        <taxon>Agaricomycetes</taxon>
        <taxon>Polyporales</taxon>
        <taxon>Polyporaceae</taxon>
        <taxon>Trametes</taxon>
    </lineage>
</organism>
<name>A0AAD7XC45_9APHY</name>
<dbReference type="Pfam" id="PF20151">
    <property type="entry name" value="DUF6533"/>
    <property type="match status" value="1"/>
</dbReference>
<dbReference type="Proteomes" id="UP001215151">
    <property type="component" value="Unassembled WGS sequence"/>
</dbReference>
<feature type="region of interest" description="Disordered" evidence="1">
    <location>
        <begin position="264"/>
        <end position="301"/>
    </location>
</feature>
<comment type="caution">
    <text evidence="4">The sequence shown here is derived from an EMBL/GenBank/DDBJ whole genome shotgun (WGS) entry which is preliminary data.</text>
</comment>
<evidence type="ECO:0000313" key="5">
    <source>
        <dbReference type="Proteomes" id="UP001215151"/>
    </source>
</evidence>
<reference evidence="4" key="1">
    <citation type="submission" date="2022-11" db="EMBL/GenBank/DDBJ databases">
        <title>Genome Sequence of Cubamyces cubensis.</title>
        <authorList>
            <person name="Buettner E."/>
        </authorList>
    </citation>
    <scope>NUCLEOTIDE SEQUENCE</scope>
    <source>
        <strain evidence="4">MPL-01</strain>
    </source>
</reference>
<keyword evidence="2" id="KW-0812">Transmembrane</keyword>
<feature type="transmembrane region" description="Helical" evidence="2">
    <location>
        <begin position="20"/>
        <end position="38"/>
    </location>
</feature>
<dbReference type="EMBL" id="JAPEVG010000037">
    <property type="protein sequence ID" value="KAJ8494372.1"/>
    <property type="molecule type" value="Genomic_DNA"/>
</dbReference>
<feature type="transmembrane region" description="Helical" evidence="2">
    <location>
        <begin position="186"/>
        <end position="207"/>
    </location>
</feature>
<proteinExistence type="predicted"/>
<dbReference type="InterPro" id="IPR045340">
    <property type="entry name" value="DUF6533"/>
</dbReference>
<keyword evidence="5" id="KW-1185">Reference proteome</keyword>
<feature type="transmembrane region" description="Helical" evidence="2">
    <location>
        <begin position="122"/>
        <end position="138"/>
    </location>
</feature>
<accession>A0AAD7XC45</accession>
<feature type="domain" description="DUF6533" evidence="3">
    <location>
        <begin position="21"/>
        <end position="66"/>
    </location>
</feature>
<feature type="transmembrane region" description="Helical" evidence="2">
    <location>
        <begin position="50"/>
        <end position="70"/>
    </location>
</feature>
<gene>
    <name evidence="4" type="ORF">ONZ51_g2420</name>
</gene>
<evidence type="ECO:0000256" key="1">
    <source>
        <dbReference type="SAM" id="MobiDB-lite"/>
    </source>
</evidence>
<evidence type="ECO:0000259" key="3">
    <source>
        <dbReference type="Pfam" id="PF20151"/>
    </source>
</evidence>
<dbReference type="AlphaFoldDB" id="A0AAD7XC45"/>
<keyword evidence="2" id="KW-0472">Membrane</keyword>
<evidence type="ECO:0000313" key="4">
    <source>
        <dbReference type="EMBL" id="KAJ8494372.1"/>
    </source>
</evidence>
<keyword evidence="2" id="KW-1133">Transmembrane helix</keyword>
<feature type="transmembrane region" description="Helical" evidence="2">
    <location>
        <begin position="144"/>
        <end position="165"/>
    </location>
</feature>